<keyword evidence="3" id="KW-1185">Reference proteome</keyword>
<dbReference type="InterPro" id="IPR036388">
    <property type="entry name" value="WH-like_DNA-bd_sf"/>
</dbReference>
<dbReference type="PRINTS" id="PR00039">
    <property type="entry name" value="HTHLYSR"/>
</dbReference>
<accession>A0ABW1ZU62</accession>
<dbReference type="EMBL" id="JBHSWE010000001">
    <property type="protein sequence ID" value="MFC6668813.1"/>
    <property type="molecule type" value="Genomic_DNA"/>
</dbReference>
<gene>
    <name evidence="2" type="ORF">ACFQDL_00800</name>
</gene>
<dbReference type="PANTHER" id="PTHR30419:SF8">
    <property type="entry name" value="NITROGEN ASSIMILATION TRANSCRIPTIONAL ACTIVATOR-RELATED"/>
    <property type="match status" value="1"/>
</dbReference>
<dbReference type="InterPro" id="IPR050950">
    <property type="entry name" value="HTH-type_LysR_regulators"/>
</dbReference>
<evidence type="ECO:0000313" key="2">
    <source>
        <dbReference type="EMBL" id="MFC6668813.1"/>
    </source>
</evidence>
<dbReference type="Proteomes" id="UP001596422">
    <property type="component" value="Unassembled WGS sequence"/>
</dbReference>
<comment type="caution">
    <text evidence="2">The sequence shown here is derived from an EMBL/GenBank/DDBJ whole genome shotgun (WGS) entry which is preliminary data.</text>
</comment>
<name>A0ABW1ZU62_9GAMM</name>
<reference evidence="3" key="1">
    <citation type="journal article" date="2019" name="Int. J. Syst. Evol. Microbiol.">
        <title>The Global Catalogue of Microorganisms (GCM) 10K type strain sequencing project: providing services to taxonomists for standard genome sequencing and annotation.</title>
        <authorList>
            <consortium name="The Broad Institute Genomics Platform"/>
            <consortium name="The Broad Institute Genome Sequencing Center for Infectious Disease"/>
            <person name="Wu L."/>
            <person name="Ma J."/>
        </authorList>
    </citation>
    <scope>NUCLEOTIDE SEQUENCE [LARGE SCALE GENOMIC DNA]</scope>
    <source>
        <strain evidence="3">NBRC 111756</strain>
    </source>
</reference>
<dbReference type="RefSeq" id="WP_379907374.1">
    <property type="nucleotide sequence ID" value="NZ_JBHSWE010000001.1"/>
</dbReference>
<dbReference type="Pfam" id="PF00126">
    <property type="entry name" value="HTH_1"/>
    <property type="match status" value="1"/>
</dbReference>
<dbReference type="InterPro" id="IPR000847">
    <property type="entry name" value="LysR_HTH_N"/>
</dbReference>
<dbReference type="InterPro" id="IPR036390">
    <property type="entry name" value="WH_DNA-bd_sf"/>
</dbReference>
<dbReference type="SUPFAM" id="SSF46785">
    <property type="entry name" value="Winged helix' DNA-binding domain"/>
    <property type="match status" value="1"/>
</dbReference>
<dbReference type="PROSITE" id="PS50931">
    <property type="entry name" value="HTH_LYSR"/>
    <property type="match status" value="1"/>
</dbReference>
<organism evidence="2 3">
    <name type="scientific">Marinobacterium aestuariivivens</name>
    <dbReference type="NCBI Taxonomy" id="1698799"/>
    <lineage>
        <taxon>Bacteria</taxon>
        <taxon>Pseudomonadati</taxon>
        <taxon>Pseudomonadota</taxon>
        <taxon>Gammaproteobacteria</taxon>
        <taxon>Oceanospirillales</taxon>
        <taxon>Oceanospirillaceae</taxon>
        <taxon>Marinobacterium</taxon>
    </lineage>
</organism>
<dbReference type="Gene3D" id="1.10.10.10">
    <property type="entry name" value="Winged helix-like DNA-binding domain superfamily/Winged helix DNA-binding domain"/>
    <property type="match status" value="1"/>
</dbReference>
<dbReference type="PANTHER" id="PTHR30419">
    <property type="entry name" value="HTH-TYPE TRANSCRIPTIONAL REGULATOR YBHD"/>
    <property type="match status" value="1"/>
</dbReference>
<proteinExistence type="predicted"/>
<sequence>MDIGFARQLKLNHLRLIAAIAEQGQLGLAAATLAITQPAASRMLSEIERIVGSQLFERHAKGMELTLIGRALAHRAHSMLLELRDLARDVEELKRGKVEWPLSAL</sequence>
<protein>
    <submittedName>
        <fullName evidence="2">LysR family transcriptional regulator</fullName>
    </submittedName>
</protein>
<evidence type="ECO:0000259" key="1">
    <source>
        <dbReference type="PROSITE" id="PS50931"/>
    </source>
</evidence>
<evidence type="ECO:0000313" key="3">
    <source>
        <dbReference type="Proteomes" id="UP001596422"/>
    </source>
</evidence>
<feature type="domain" description="HTH lysR-type" evidence="1">
    <location>
        <begin position="9"/>
        <end position="66"/>
    </location>
</feature>